<reference evidence="5" key="1">
    <citation type="journal article" date="2022" name="Cell">
        <title>Repeat-based holocentromeres influence genome architecture and karyotype evolution.</title>
        <authorList>
            <person name="Hofstatter P.G."/>
            <person name="Thangavel G."/>
            <person name="Lux T."/>
            <person name="Neumann P."/>
            <person name="Vondrak T."/>
            <person name="Novak P."/>
            <person name="Zhang M."/>
            <person name="Costa L."/>
            <person name="Castellani M."/>
            <person name="Scott A."/>
            <person name="Toegelov H."/>
            <person name="Fuchs J."/>
            <person name="Mata-Sucre Y."/>
            <person name="Dias Y."/>
            <person name="Vanzela A.L.L."/>
            <person name="Huettel B."/>
            <person name="Almeida C.C.S."/>
            <person name="Simkova H."/>
            <person name="Souza G."/>
            <person name="Pedrosa-Harand A."/>
            <person name="Macas J."/>
            <person name="Mayer K.F.X."/>
            <person name="Houben A."/>
            <person name="Marques A."/>
        </authorList>
    </citation>
    <scope>NUCLEOTIDE SEQUENCE</scope>
    <source>
        <strain evidence="5">RhyBre1mFocal</strain>
    </source>
</reference>
<proteinExistence type="predicted"/>
<dbReference type="OrthoDB" id="775425at2759"/>
<evidence type="ECO:0000313" key="6">
    <source>
        <dbReference type="Proteomes" id="UP001151287"/>
    </source>
</evidence>
<dbReference type="Pfam" id="PF14432">
    <property type="entry name" value="DYW_deaminase"/>
    <property type="match status" value="1"/>
</dbReference>
<dbReference type="GO" id="GO:0009451">
    <property type="term" value="P:RNA modification"/>
    <property type="evidence" value="ECO:0007669"/>
    <property type="project" value="InterPro"/>
</dbReference>
<feature type="repeat" description="PPR" evidence="3">
    <location>
        <begin position="469"/>
        <end position="503"/>
    </location>
</feature>
<dbReference type="InterPro" id="IPR011990">
    <property type="entry name" value="TPR-like_helical_dom_sf"/>
</dbReference>
<evidence type="ECO:0000256" key="1">
    <source>
        <dbReference type="ARBA" id="ARBA00022737"/>
    </source>
</evidence>
<gene>
    <name evidence="5" type="ORF">LUZ63_004283</name>
</gene>
<feature type="repeat" description="PPR" evidence="3">
    <location>
        <begin position="122"/>
        <end position="156"/>
    </location>
</feature>
<dbReference type="InterPro" id="IPR032867">
    <property type="entry name" value="DYW_dom"/>
</dbReference>
<evidence type="ECO:0000313" key="5">
    <source>
        <dbReference type="EMBL" id="KAJ1704504.1"/>
    </source>
</evidence>
<feature type="domain" description="DYW" evidence="4">
    <location>
        <begin position="548"/>
        <end position="639"/>
    </location>
</feature>
<dbReference type="InterPro" id="IPR046960">
    <property type="entry name" value="PPR_At4g14850-like_plant"/>
</dbReference>
<dbReference type="Gene3D" id="1.25.40.10">
    <property type="entry name" value="Tetratricopeptide repeat domain"/>
    <property type="match status" value="3"/>
</dbReference>
<evidence type="ECO:0000256" key="3">
    <source>
        <dbReference type="PROSITE-ProRule" id="PRU00708"/>
    </source>
</evidence>
<organism evidence="5 6">
    <name type="scientific">Rhynchospora breviuscula</name>
    <dbReference type="NCBI Taxonomy" id="2022672"/>
    <lineage>
        <taxon>Eukaryota</taxon>
        <taxon>Viridiplantae</taxon>
        <taxon>Streptophyta</taxon>
        <taxon>Embryophyta</taxon>
        <taxon>Tracheophyta</taxon>
        <taxon>Spermatophyta</taxon>
        <taxon>Magnoliopsida</taxon>
        <taxon>Liliopsida</taxon>
        <taxon>Poales</taxon>
        <taxon>Cyperaceae</taxon>
        <taxon>Cyperoideae</taxon>
        <taxon>Rhynchosporeae</taxon>
        <taxon>Rhynchospora</taxon>
    </lineage>
</organism>
<dbReference type="InterPro" id="IPR046848">
    <property type="entry name" value="E_motif"/>
</dbReference>
<evidence type="ECO:0000259" key="4">
    <source>
        <dbReference type="Pfam" id="PF14432"/>
    </source>
</evidence>
<dbReference type="AlphaFoldDB" id="A0A9Q0HZI6"/>
<dbReference type="Pfam" id="PF13041">
    <property type="entry name" value="PPR_2"/>
    <property type="match status" value="2"/>
</dbReference>
<feature type="repeat" description="PPR" evidence="3">
    <location>
        <begin position="225"/>
        <end position="259"/>
    </location>
</feature>
<dbReference type="InterPro" id="IPR002885">
    <property type="entry name" value="PPR_rpt"/>
</dbReference>
<name>A0A9Q0HZI6_9POAL</name>
<dbReference type="GO" id="GO:0003723">
    <property type="term" value="F:RNA binding"/>
    <property type="evidence" value="ECO:0007669"/>
    <property type="project" value="InterPro"/>
</dbReference>
<evidence type="ECO:0000256" key="2">
    <source>
        <dbReference type="ARBA" id="ARBA00022946"/>
    </source>
</evidence>
<protein>
    <recommendedName>
        <fullName evidence="4">DYW domain-containing protein</fullName>
    </recommendedName>
</protein>
<dbReference type="Pfam" id="PF13812">
    <property type="entry name" value="PPR_3"/>
    <property type="match status" value="1"/>
</dbReference>
<dbReference type="PANTHER" id="PTHR47926">
    <property type="entry name" value="PENTATRICOPEPTIDE REPEAT-CONTAINING PROTEIN"/>
    <property type="match status" value="1"/>
</dbReference>
<keyword evidence="1" id="KW-0677">Repeat</keyword>
<dbReference type="Pfam" id="PF20431">
    <property type="entry name" value="E_motif"/>
    <property type="match status" value="1"/>
</dbReference>
<feature type="repeat" description="PPR" evidence="3">
    <location>
        <begin position="332"/>
        <end position="366"/>
    </location>
</feature>
<keyword evidence="6" id="KW-1185">Reference proteome</keyword>
<keyword evidence="2" id="KW-0809">Transit peptide</keyword>
<accession>A0A9Q0HZI6</accession>
<dbReference type="FunFam" id="1.25.40.10:FF:000285">
    <property type="entry name" value="Pentatricopeptide repeat-containing protein, chloroplastic"/>
    <property type="match status" value="1"/>
</dbReference>
<comment type="caution">
    <text evidence="5">The sequence shown here is derived from an EMBL/GenBank/DDBJ whole genome shotgun (WGS) entry which is preliminary data.</text>
</comment>
<dbReference type="Proteomes" id="UP001151287">
    <property type="component" value="Unassembled WGS sequence"/>
</dbReference>
<dbReference type="EMBL" id="JAMQYH010000001">
    <property type="protein sequence ID" value="KAJ1704504.1"/>
    <property type="molecule type" value="Genomic_DNA"/>
</dbReference>
<dbReference type="PANTHER" id="PTHR47926:SF347">
    <property type="entry name" value="PENTATRICOPEPTIDE REPEAT-CONTAINING PROTEIN"/>
    <property type="match status" value="1"/>
</dbReference>
<dbReference type="Pfam" id="PF01535">
    <property type="entry name" value="PPR"/>
    <property type="match status" value="1"/>
</dbReference>
<dbReference type="NCBIfam" id="TIGR00756">
    <property type="entry name" value="PPR"/>
    <property type="match status" value="4"/>
</dbReference>
<dbReference type="FunFam" id="1.25.40.10:FF:000090">
    <property type="entry name" value="Pentatricopeptide repeat-containing protein, chloroplastic"/>
    <property type="match status" value="1"/>
</dbReference>
<sequence length="639" mass="73172">MHHWNCKLYIYISEMKQASAFCLNTALRSYLKSGNPSLALNHYLEASHKHGVTPDKFTIPSLLKLFLHLRYPVKRGESLQSFSLKNGFLYDLFIATGLIEFYLKHAASDSAHKLFVEMPKRDVVLFTAMICGLSENGFRKAALDLFFEMKEERIEPTAMTIAAVFSIISQCKNIDLGRMLHGFCLRKGFLNKEDAVLQTSLMDMYGKCGNLVYANNVFDKITERNLVSWNSIINAYVSHGSLYLALKLFQEMIFQGWLRPKTSTFTSILNACGLTTDLLKGRELHAYITKCIDADYTEFDKLVLCNALIDMYFKTGDCDSAQTFFDEMQMKNVVTWTTMISGQGSHGLTRRALETFHRMIASGIKPDRVAFVAILTACNHGGLVKEGRQIFDSMENEFNVSPEMIHYVCMVDLYSRRGLLEEAHILIKDMPFEPSKEIWGALLSCCRSYRNVQLGEYAAKMALELDKFDAGTYVLLSRLYVESGRLEEFSKVRLAMQQLGLRPIRAFSWVEIKNKVYKFTVGERFNESSKEMYEFLESVSLKMEEAGIQRDVSNVGHDFSKREKVGALCGHTEKLALAFAMVKFGSMKNLRIGKNLRVCIDCHEVFKFVSLVYEKEIVLKDPNRYHRFIRGHCTCNDFW</sequence>
<dbReference type="GO" id="GO:0008270">
    <property type="term" value="F:zinc ion binding"/>
    <property type="evidence" value="ECO:0007669"/>
    <property type="project" value="InterPro"/>
</dbReference>
<dbReference type="PROSITE" id="PS51375">
    <property type="entry name" value="PPR"/>
    <property type="match status" value="4"/>
</dbReference>